<accession>A0A975S103</accession>
<feature type="transmembrane region" description="Helical" evidence="6">
    <location>
        <begin position="12"/>
        <end position="43"/>
    </location>
</feature>
<feature type="transmembrane region" description="Helical" evidence="6">
    <location>
        <begin position="64"/>
        <end position="84"/>
    </location>
</feature>
<evidence type="ECO:0000256" key="3">
    <source>
        <dbReference type="ARBA" id="ARBA00022692"/>
    </source>
</evidence>
<evidence type="ECO:0000256" key="6">
    <source>
        <dbReference type="SAM" id="Phobius"/>
    </source>
</evidence>
<dbReference type="RefSeq" id="WP_215506553.1">
    <property type="nucleotide sequence ID" value="NZ_CP076361.1"/>
</dbReference>
<reference evidence="7" key="1">
    <citation type="submission" date="2021-06" db="EMBL/GenBank/DDBJ databases">
        <title>Direct submission.</title>
        <authorList>
            <person name="Lee C.-S."/>
            <person name="Jin L."/>
        </authorList>
    </citation>
    <scope>NUCLEOTIDE SEQUENCE</scope>
    <source>
        <strain evidence="7">Con5</strain>
    </source>
</reference>
<evidence type="ECO:0000256" key="2">
    <source>
        <dbReference type="ARBA" id="ARBA00009773"/>
    </source>
</evidence>
<feature type="transmembrane region" description="Helical" evidence="6">
    <location>
        <begin position="141"/>
        <end position="167"/>
    </location>
</feature>
<keyword evidence="4 6" id="KW-1133">Transmembrane helix</keyword>
<dbReference type="KEGG" id="gfu:KM031_15060"/>
<dbReference type="Pfam" id="PF01594">
    <property type="entry name" value="AI-2E_transport"/>
    <property type="match status" value="1"/>
</dbReference>
<dbReference type="GO" id="GO:0016020">
    <property type="term" value="C:membrane"/>
    <property type="evidence" value="ECO:0007669"/>
    <property type="project" value="UniProtKB-SubCell"/>
</dbReference>
<sequence>MVLPVQQQAKYWGIATVVILALLWLLGDVILPFIVGGAIAYFMDPVADRLERAGLSRIAATGTISIVALLITILLILAVLPLLFNQLTQLINEAPEMFRRLQAFMVERFPDLTDETSTMRQTLENIGTVIQSKGGELANSLIGSAMSVIGAVVFIVVVPVVAFYLLLDWDNMIARVDDILPRDHAPTIRRLASEINVVLAAFVRGQLSVCLVLGTFYAVSLMAAGLNYGLIVGAIAGAITFIPYVGALIGGALAIGLALFQFWGDWLSIGIIAGIFALGQFLEGNVITPKLVGSSVGLHPVWLLFALSAFGSLFGFLGMLIAVPVAAALGVLARFAIEQYKGSRLYTGFEGPRHKDEDAA</sequence>
<comment type="similarity">
    <text evidence="2">Belongs to the autoinducer-2 exporter (AI-2E) (TC 2.A.86) family.</text>
</comment>
<feature type="transmembrane region" description="Helical" evidence="6">
    <location>
        <begin position="262"/>
        <end position="282"/>
    </location>
</feature>
<feature type="transmembrane region" description="Helical" evidence="6">
    <location>
        <begin position="231"/>
        <end position="255"/>
    </location>
</feature>
<evidence type="ECO:0000256" key="4">
    <source>
        <dbReference type="ARBA" id="ARBA00022989"/>
    </source>
</evidence>
<dbReference type="EMBL" id="CP076361">
    <property type="protein sequence ID" value="QWK90127.1"/>
    <property type="molecule type" value="Genomic_DNA"/>
</dbReference>
<dbReference type="Proteomes" id="UP000679352">
    <property type="component" value="Chromosome"/>
</dbReference>
<protein>
    <submittedName>
        <fullName evidence="7">AI-2E family transporter</fullName>
    </submittedName>
</protein>
<dbReference type="AlphaFoldDB" id="A0A975S103"/>
<organism evidence="7 8">
    <name type="scientific">Gemmobacter fulvus</name>
    <dbReference type="NCBI Taxonomy" id="2840474"/>
    <lineage>
        <taxon>Bacteria</taxon>
        <taxon>Pseudomonadati</taxon>
        <taxon>Pseudomonadota</taxon>
        <taxon>Alphaproteobacteria</taxon>
        <taxon>Rhodobacterales</taxon>
        <taxon>Paracoccaceae</taxon>
        <taxon>Gemmobacter</taxon>
    </lineage>
</organism>
<comment type="subcellular location">
    <subcellularLocation>
        <location evidence="1">Membrane</location>
        <topology evidence="1">Multi-pass membrane protein</topology>
    </subcellularLocation>
</comment>
<evidence type="ECO:0000256" key="5">
    <source>
        <dbReference type="ARBA" id="ARBA00023136"/>
    </source>
</evidence>
<evidence type="ECO:0000313" key="8">
    <source>
        <dbReference type="Proteomes" id="UP000679352"/>
    </source>
</evidence>
<dbReference type="PANTHER" id="PTHR21716:SF64">
    <property type="entry name" value="AI-2 TRANSPORT PROTEIN TQSA"/>
    <property type="match status" value="1"/>
</dbReference>
<dbReference type="PRINTS" id="PR00173">
    <property type="entry name" value="EDTRNSPORT"/>
</dbReference>
<dbReference type="GO" id="GO:0055085">
    <property type="term" value="P:transmembrane transport"/>
    <property type="evidence" value="ECO:0007669"/>
    <property type="project" value="TreeGrafter"/>
</dbReference>
<keyword evidence="3 6" id="KW-0812">Transmembrane</keyword>
<proteinExistence type="inferred from homology"/>
<dbReference type="PANTHER" id="PTHR21716">
    <property type="entry name" value="TRANSMEMBRANE PROTEIN"/>
    <property type="match status" value="1"/>
</dbReference>
<gene>
    <name evidence="7" type="ORF">KM031_15060</name>
</gene>
<evidence type="ECO:0000256" key="1">
    <source>
        <dbReference type="ARBA" id="ARBA00004141"/>
    </source>
</evidence>
<dbReference type="InterPro" id="IPR002549">
    <property type="entry name" value="AI-2E-like"/>
</dbReference>
<evidence type="ECO:0000313" key="7">
    <source>
        <dbReference type="EMBL" id="QWK90127.1"/>
    </source>
</evidence>
<name>A0A975S103_9RHOB</name>
<keyword evidence="8" id="KW-1185">Reference proteome</keyword>
<feature type="transmembrane region" description="Helical" evidence="6">
    <location>
        <begin position="302"/>
        <end position="335"/>
    </location>
</feature>
<keyword evidence="5 6" id="KW-0472">Membrane</keyword>